<dbReference type="Proteomes" id="UP000305401">
    <property type="component" value="Unassembled WGS sequence"/>
</dbReference>
<evidence type="ECO:0000313" key="1">
    <source>
        <dbReference type="EMBL" id="THG55417.1"/>
    </source>
</evidence>
<evidence type="ECO:0000313" key="2">
    <source>
        <dbReference type="Proteomes" id="UP000305401"/>
    </source>
</evidence>
<comment type="caution">
    <text evidence="1">The sequence shown here is derived from an EMBL/GenBank/DDBJ whole genome shotgun (WGS) entry which is preliminary data.</text>
</comment>
<organism evidence="1 2">
    <name type="scientific">Muribaculum caecicola</name>
    <dbReference type="NCBI Taxonomy" id="3038144"/>
    <lineage>
        <taxon>Bacteria</taxon>
        <taxon>Pseudomonadati</taxon>
        <taxon>Bacteroidota</taxon>
        <taxon>Bacteroidia</taxon>
        <taxon>Bacteroidales</taxon>
        <taxon>Muribaculaceae</taxon>
        <taxon>Muribaculum</taxon>
    </lineage>
</organism>
<reference evidence="1" key="1">
    <citation type="submission" date="2019-04" db="EMBL/GenBank/DDBJ databases">
        <title>Microbes associate with the intestines of laboratory mice.</title>
        <authorList>
            <person name="Navarre W."/>
            <person name="Wong E."/>
            <person name="Huang K.C."/>
            <person name="Tropini C."/>
            <person name="Ng K."/>
            <person name="Yu B."/>
        </authorList>
    </citation>
    <scope>NUCLEOTIDE SEQUENCE</scope>
    <source>
        <strain evidence="1">NM86_A22</strain>
    </source>
</reference>
<name>A0AC61S8M9_9BACT</name>
<protein>
    <submittedName>
        <fullName evidence="1">Uncharacterized protein</fullName>
    </submittedName>
</protein>
<gene>
    <name evidence="1" type="ORF">E5990_00205</name>
</gene>
<sequence>MKKVFYVFVLFVLTISLNTSAQINKNACEQRSEMMKLNKKLQELKVSKASKKRAKEDSRDGWKASGALLLEQQYERAAIYMNSFEDDLVTPKFVHGEGLSVGAVYDGAMMQARELARLNLIGSIETDIAQVVENSVSNNQLSSNEAASVVKTLSCSKSIISKKLGQTIPAIERYRKLPNGNYEVYVQTFYSMDKARELSKETLRSELENETEGLGEKVCDIMGW</sequence>
<proteinExistence type="predicted"/>
<keyword evidence="2" id="KW-1185">Reference proteome</keyword>
<accession>A0AC61S8M9</accession>
<dbReference type="EMBL" id="SSTG01000001">
    <property type="protein sequence ID" value="THG55417.1"/>
    <property type="molecule type" value="Genomic_DNA"/>
</dbReference>